<name>X1CUT5_9ZZZZ</name>
<dbReference type="EMBL" id="BART01036495">
    <property type="protein sequence ID" value="GAH11542.1"/>
    <property type="molecule type" value="Genomic_DNA"/>
</dbReference>
<dbReference type="Gene3D" id="3.30.70.100">
    <property type="match status" value="1"/>
</dbReference>
<feature type="domain" description="Mechanosensitive ion channel MscS C-terminal" evidence="2">
    <location>
        <begin position="4"/>
        <end position="45"/>
    </location>
</feature>
<gene>
    <name evidence="3" type="ORF">S01H4_61518</name>
</gene>
<evidence type="ECO:0000259" key="2">
    <source>
        <dbReference type="Pfam" id="PF21082"/>
    </source>
</evidence>
<feature type="transmembrane region" description="Helical" evidence="1">
    <location>
        <begin position="43"/>
        <end position="63"/>
    </location>
</feature>
<dbReference type="AlphaFoldDB" id="X1CUT5"/>
<comment type="caution">
    <text evidence="3">The sequence shown here is derived from an EMBL/GenBank/DDBJ whole genome shotgun (WGS) entry which is preliminary data.</text>
</comment>
<organism evidence="3">
    <name type="scientific">marine sediment metagenome</name>
    <dbReference type="NCBI Taxonomy" id="412755"/>
    <lineage>
        <taxon>unclassified sequences</taxon>
        <taxon>metagenomes</taxon>
        <taxon>ecological metagenomes</taxon>
    </lineage>
</organism>
<evidence type="ECO:0000313" key="3">
    <source>
        <dbReference type="EMBL" id="GAH11542.1"/>
    </source>
</evidence>
<reference evidence="3" key="1">
    <citation type="journal article" date="2014" name="Front. Microbiol.">
        <title>High frequency of phylogenetically diverse reductive dehalogenase-homologous genes in deep subseafloor sedimentary metagenomes.</title>
        <authorList>
            <person name="Kawai M."/>
            <person name="Futagami T."/>
            <person name="Toyoda A."/>
            <person name="Takaki Y."/>
            <person name="Nishi S."/>
            <person name="Hori S."/>
            <person name="Arai W."/>
            <person name="Tsubouchi T."/>
            <person name="Morono Y."/>
            <person name="Uchiyama I."/>
            <person name="Ito T."/>
            <person name="Fujiyama A."/>
            <person name="Inagaki F."/>
            <person name="Takami H."/>
        </authorList>
    </citation>
    <scope>NUCLEOTIDE SEQUENCE</scope>
    <source>
        <strain evidence="3">Expedition CK06-06</strain>
    </source>
</reference>
<accession>X1CUT5</accession>
<keyword evidence="1" id="KW-1133">Transmembrane helix</keyword>
<dbReference type="InterPro" id="IPR011066">
    <property type="entry name" value="MscS_channel_C_sf"/>
</dbReference>
<evidence type="ECO:0000256" key="1">
    <source>
        <dbReference type="SAM" id="Phobius"/>
    </source>
</evidence>
<dbReference type="SUPFAM" id="SSF82689">
    <property type="entry name" value="Mechanosensitive channel protein MscS (YggB), C-terminal domain"/>
    <property type="match status" value="1"/>
</dbReference>
<proteinExistence type="predicted"/>
<protein>
    <recommendedName>
        <fullName evidence="2">Mechanosensitive ion channel MscS C-terminal domain-containing protein</fullName>
    </recommendedName>
</protein>
<sequence length="81" mass="9643">MEHVDRIDRVHFTEFGDFSLNFDIVYYIKTKDYAKYRDTQQEINFAGLIISLMISGIFLSFLVDVSYVTPNEKLILRFSFF</sequence>
<dbReference type="Pfam" id="PF21082">
    <property type="entry name" value="MS_channel_3rd"/>
    <property type="match status" value="1"/>
</dbReference>
<dbReference type="GO" id="GO:0016020">
    <property type="term" value="C:membrane"/>
    <property type="evidence" value="ECO:0007669"/>
    <property type="project" value="InterPro"/>
</dbReference>
<keyword evidence="1" id="KW-0472">Membrane</keyword>
<keyword evidence="1" id="KW-0812">Transmembrane</keyword>
<dbReference type="InterPro" id="IPR049278">
    <property type="entry name" value="MS_channel_C"/>
</dbReference>